<evidence type="ECO:0000313" key="2">
    <source>
        <dbReference type="Proteomes" id="UP000184315"/>
    </source>
</evidence>
<gene>
    <name evidence="1" type="ORF">PL9214490025</name>
</gene>
<reference evidence="2" key="1">
    <citation type="submission" date="2015-10" db="EMBL/GenBank/DDBJ databases">
        <authorList>
            <person name="Regsiter A."/>
            <person name="william w."/>
        </authorList>
    </citation>
    <scope>NUCLEOTIDE SEQUENCE [LARGE SCALE GENOMIC DNA]</scope>
</reference>
<sequence>MEFESLKEILMKDPRVQRLIAQQSSDKNKNSLILQPGNLPLKQLKIAQVMPHSIRLIIPSKDCNSQPIPNTEKYQEMVKHRFSQWSGGYTDKSGEGGYCSQSGGLMRENITEVETWMTEMQLLQHLDELEGLMAFLLTEMNQETLMLIVDHCAVLLAL</sequence>
<keyword evidence="2" id="KW-1185">Reference proteome</keyword>
<dbReference type="EMBL" id="CZDF01000154">
    <property type="protein sequence ID" value="CUR32478.1"/>
    <property type="molecule type" value="Genomic_DNA"/>
</dbReference>
<organism evidence="1 2">
    <name type="scientific">Planktothrix tepida PCC 9214</name>
    <dbReference type="NCBI Taxonomy" id="671072"/>
    <lineage>
        <taxon>Bacteria</taxon>
        <taxon>Bacillati</taxon>
        <taxon>Cyanobacteriota</taxon>
        <taxon>Cyanophyceae</taxon>
        <taxon>Oscillatoriophycideae</taxon>
        <taxon>Oscillatoriales</taxon>
        <taxon>Microcoleaceae</taxon>
        <taxon>Planktothrix</taxon>
    </lineage>
</organism>
<name>A0A1J1LJV3_9CYAN</name>
<dbReference type="Proteomes" id="UP000184315">
    <property type="component" value="Unassembled WGS sequence"/>
</dbReference>
<evidence type="ECO:0000313" key="1">
    <source>
        <dbReference type="EMBL" id="CUR32478.1"/>
    </source>
</evidence>
<dbReference type="RefSeq" id="WP_072719219.1">
    <property type="nucleotide sequence ID" value="NZ_LN889801.1"/>
</dbReference>
<accession>A0A1J1LJV3</accession>
<dbReference type="OrthoDB" id="9927381at2"/>
<proteinExistence type="predicted"/>
<dbReference type="STRING" id="671072.PL9214490025"/>
<dbReference type="AlphaFoldDB" id="A0A1J1LJV3"/>
<protein>
    <submittedName>
        <fullName evidence="1">Uncharacterized protein</fullName>
    </submittedName>
</protein>